<feature type="chain" id="PRO_5029700026" description="Gylcosyl hydrolase 115 C-terminal domain-containing protein" evidence="2">
    <location>
        <begin position="24"/>
        <end position="790"/>
    </location>
</feature>
<evidence type="ECO:0000256" key="2">
    <source>
        <dbReference type="SAM" id="SignalP"/>
    </source>
</evidence>
<feature type="domain" description="Gylcosyl hydrolase 115 C-terminal" evidence="3">
    <location>
        <begin position="681"/>
        <end position="782"/>
    </location>
</feature>
<evidence type="ECO:0000313" key="4">
    <source>
        <dbReference type="EMBL" id="MRX77788.1"/>
    </source>
</evidence>
<dbReference type="EMBL" id="WKKH01000031">
    <property type="protein sequence ID" value="MRX77788.1"/>
    <property type="molecule type" value="Genomic_DNA"/>
</dbReference>
<dbReference type="SUPFAM" id="SSF55545">
    <property type="entry name" value="beta-N-acetylhexosaminidase-like domain"/>
    <property type="match status" value="1"/>
</dbReference>
<dbReference type="Gene3D" id="3.30.379.10">
    <property type="entry name" value="Chitobiase/beta-hexosaminidase domain 2-like"/>
    <property type="match status" value="1"/>
</dbReference>
<accession>A0A7K0G1T4</accession>
<organism evidence="4 5">
    <name type="scientific">Pedobacter petrophilus</name>
    <dbReference type="NCBI Taxonomy" id="1908241"/>
    <lineage>
        <taxon>Bacteria</taxon>
        <taxon>Pseudomonadati</taxon>
        <taxon>Bacteroidota</taxon>
        <taxon>Sphingobacteriia</taxon>
        <taxon>Sphingobacteriales</taxon>
        <taxon>Sphingobacteriaceae</taxon>
        <taxon>Pedobacter</taxon>
    </lineage>
</organism>
<reference evidence="4 5" key="1">
    <citation type="submission" date="2019-11" db="EMBL/GenBank/DDBJ databases">
        <title>Pedobacter petrophilus genome.</title>
        <authorList>
            <person name="Feldbauer M.J."/>
            <person name="Newman J.D."/>
        </authorList>
    </citation>
    <scope>NUCLEOTIDE SEQUENCE [LARGE SCALE GENOMIC DNA]</scope>
    <source>
        <strain evidence="4 5">LMG 29686</strain>
    </source>
</reference>
<evidence type="ECO:0000256" key="1">
    <source>
        <dbReference type="ARBA" id="ARBA00022801"/>
    </source>
</evidence>
<sequence>MHFKKFITIIAVFALALPCPVFADFAFKKDTNVNIAISAKEAAVVNTALEIFGRDYNAVFAGKVNISGNAQIFIGTLGNGSEAEKGIDLNFIRDLKLHQEGYVIQVKNDKVYILGSDKRGTAYGILELSRRIGVSPWEWWADSAIEKQNKVVLKNGFSLFEHPSVVHRGIFINDEDWGLTPWSYLTNEPSKIKGQIGPKTSARIFELLLRLRANTYWPAMHEVSVAFYQTPGNKEMADKYGIVMGASHCEPMMRNANTEWKIDGKGNYDFVNNRKNVLNFWQDRVTQLQNSDNLYTLGIRGVHDGKMQGANTLQEQKDALVNVLKDQREMIKNTLNSNPEKVSQVFIPYKEVLEVYNMGLKVPDDVTLLWCDDNYGYIRHFPNETERKRKGGNGVYYHISYWGRPHDYLWLATNHPAQIYTQMKMAYDKGAKDIWMLNVGDIKPAEYLTELFLDMAWDINKIDNSKEGLDRHLENWLSREFGAKNAPASRAVMNEYYRLAYIRKPEFMANTRTEEKDPKFKEVADLPWNEQEIKARIKAYDLLASKVIELSKSISPEKLDAWFQLVEYPVRGAAEMNKKHLYAELARHGLAEWAKSDEAYDAIQELTVRYNSLGKGKWKNMMSAQPRDLAVFQKVEHTESKVPLHLFKMPLAVADGSAYSSFKGTKPAAHGLGYNSGAVSLKKGDLVSYHFRNLSADSVNIEVALAPNHPVDGKSIRYEIFLDGALLQVVDFHTVDRNEEWKENVLRNQAIRITKTKLLKKKGLHIFSIKALDEGVVLDQLKVWKAERLK</sequence>
<dbReference type="PANTHER" id="PTHR37842:SF2">
    <property type="entry name" value="GYLCOSYL HYDROLASE 115 C-TERMINAL DOMAIN-CONTAINING PROTEIN"/>
    <property type="match status" value="1"/>
</dbReference>
<dbReference type="Gene3D" id="2.60.120.1620">
    <property type="match status" value="1"/>
</dbReference>
<dbReference type="RefSeq" id="WP_154282202.1">
    <property type="nucleotide sequence ID" value="NZ_JBHUJQ010000001.1"/>
</dbReference>
<name>A0A7K0G1T4_9SPHI</name>
<dbReference type="Gene3D" id="3.20.20.520">
    <property type="entry name" value="Glycosyl hydrolase family 115"/>
    <property type="match status" value="1"/>
</dbReference>
<dbReference type="Pfam" id="PF15979">
    <property type="entry name" value="Glyco_hydro_115"/>
    <property type="match status" value="1"/>
</dbReference>
<dbReference type="GO" id="GO:0005975">
    <property type="term" value="P:carbohydrate metabolic process"/>
    <property type="evidence" value="ECO:0007669"/>
    <property type="project" value="UniProtKB-ARBA"/>
</dbReference>
<protein>
    <recommendedName>
        <fullName evidence="3">Gylcosyl hydrolase 115 C-terminal domain-containing protein</fullName>
    </recommendedName>
</protein>
<dbReference type="AlphaFoldDB" id="A0A7K0G1T4"/>
<gene>
    <name evidence="4" type="ORF">GJU39_17020</name>
</gene>
<keyword evidence="5" id="KW-1185">Reference proteome</keyword>
<keyword evidence="1" id="KW-0378">Hydrolase</keyword>
<dbReference type="InterPro" id="IPR041437">
    <property type="entry name" value="GH115_C"/>
</dbReference>
<proteinExistence type="predicted"/>
<dbReference type="Pfam" id="PF17829">
    <property type="entry name" value="GH115_C"/>
    <property type="match status" value="1"/>
</dbReference>
<dbReference type="OrthoDB" id="8727830at2"/>
<comment type="caution">
    <text evidence="4">The sequence shown here is derived from an EMBL/GenBank/DDBJ whole genome shotgun (WGS) entry which is preliminary data.</text>
</comment>
<feature type="signal peptide" evidence="2">
    <location>
        <begin position="1"/>
        <end position="23"/>
    </location>
</feature>
<dbReference type="GO" id="GO:0016787">
    <property type="term" value="F:hydrolase activity"/>
    <property type="evidence" value="ECO:0007669"/>
    <property type="project" value="UniProtKB-KW"/>
</dbReference>
<dbReference type="InterPro" id="IPR031924">
    <property type="entry name" value="GH115"/>
</dbReference>
<dbReference type="InterPro" id="IPR042301">
    <property type="entry name" value="GH115_sf"/>
</dbReference>
<dbReference type="PANTHER" id="PTHR37842">
    <property type="match status" value="1"/>
</dbReference>
<keyword evidence="2" id="KW-0732">Signal</keyword>
<evidence type="ECO:0000313" key="5">
    <source>
        <dbReference type="Proteomes" id="UP000487757"/>
    </source>
</evidence>
<dbReference type="Gene3D" id="1.20.58.2150">
    <property type="match status" value="1"/>
</dbReference>
<dbReference type="Proteomes" id="UP000487757">
    <property type="component" value="Unassembled WGS sequence"/>
</dbReference>
<dbReference type="InterPro" id="IPR029018">
    <property type="entry name" value="Hex-like_dom2"/>
</dbReference>
<evidence type="ECO:0000259" key="3">
    <source>
        <dbReference type="Pfam" id="PF17829"/>
    </source>
</evidence>